<sequence length="319" mass="35675">MVIKTGARVATPKPETPPAVVSKTFTEPKPAKVAVKSQPVPVVVSQEPVKMEPGIYLDMTNADYHSHKDVISSTMAKTIVQDGGPALLRHNLDKGQEHKKVFDMGTVFHSYTLESTFGAVVELDYENYRTKAAQEERDEVISAGNIPMLAHELTVIKEMRESVMADYEARQIIESAAQIEASVFGELNGVPARCRPDIWGNGFLADLKSDKDASREGFLKSVENYGYYQQDPFYADIVESVTGEKHAFKFIVCESSAPYRVAVYSITEYFRGLGRGMNRRATDLWQQCHESGIWPGHQRREPLDPRPFTEAKILETVEG</sequence>
<feature type="domain" description="Putative exodeoxyribonuclease 8 PDDEXK-like" evidence="2">
    <location>
        <begin position="91"/>
        <end position="297"/>
    </location>
</feature>
<feature type="region of interest" description="Disordered" evidence="1">
    <location>
        <begin position="1"/>
        <end position="20"/>
    </location>
</feature>
<gene>
    <name evidence="3" type="ORF">GCM10007173_17250</name>
</gene>
<evidence type="ECO:0000256" key="1">
    <source>
        <dbReference type="SAM" id="MobiDB-lite"/>
    </source>
</evidence>
<dbReference type="Proteomes" id="UP000606115">
    <property type="component" value="Unassembled WGS sequence"/>
</dbReference>
<dbReference type="InterPro" id="IPR024432">
    <property type="entry name" value="Put_RecE_PDDEXK-like_dom"/>
</dbReference>
<dbReference type="InterPro" id="IPR011604">
    <property type="entry name" value="PDDEXK-like_dom_sf"/>
</dbReference>
<dbReference type="Pfam" id="PF12684">
    <property type="entry name" value="DUF3799"/>
    <property type="match status" value="1"/>
</dbReference>
<evidence type="ECO:0000313" key="4">
    <source>
        <dbReference type="Proteomes" id="UP000606115"/>
    </source>
</evidence>
<comment type="caution">
    <text evidence="3">The sequence shown here is derived from an EMBL/GenBank/DDBJ whole genome shotgun (WGS) entry which is preliminary data.</text>
</comment>
<organism evidence="3 4">
    <name type="scientific">Glutamicibacter ardleyensis</name>
    <dbReference type="NCBI Taxonomy" id="225894"/>
    <lineage>
        <taxon>Bacteria</taxon>
        <taxon>Bacillati</taxon>
        <taxon>Actinomycetota</taxon>
        <taxon>Actinomycetes</taxon>
        <taxon>Micrococcales</taxon>
        <taxon>Micrococcaceae</taxon>
        <taxon>Glutamicibacter</taxon>
    </lineage>
</organism>
<keyword evidence="4" id="KW-1185">Reference proteome</keyword>
<reference evidence="4" key="1">
    <citation type="journal article" date="2019" name="Int. J. Syst. Evol. Microbiol.">
        <title>The Global Catalogue of Microorganisms (GCM) 10K type strain sequencing project: providing services to taxonomists for standard genome sequencing and annotation.</title>
        <authorList>
            <consortium name="The Broad Institute Genomics Platform"/>
            <consortium name="The Broad Institute Genome Sequencing Center for Infectious Disease"/>
            <person name="Wu L."/>
            <person name="Ma J."/>
        </authorList>
    </citation>
    <scope>NUCLEOTIDE SEQUENCE [LARGE SCALE GENOMIC DNA]</scope>
    <source>
        <strain evidence="4">CGMCC 1.3685</strain>
    </source>
</reference>
<name>A0ABQ2DKU8_9MICC</name>
<evidence type="ECO:0000313" key="3">
    <source>
        <dbReference type="EMBL" id="GGJ59049.1"/>
    </source>
</evidence>
<protein>
    <recommendedName>
        <fullName evidence="2">Putative exodeoxyribonuclease 8 PDDEXK-like domain-containing protein</fullName>
    </recommendedName>
</protein>
<proteinExistence type="predicted"/>
<accession>A0ABQ2DKU8</accession>
<dbReference type="EMBL" id="BMKX01000003">
    <property type="protein sequence ID" value="GGJ59049.1"/>
    <property type="molecule type" value="Genomic_DNA"/>
</dbReference>
<evidence type="ECO:0000259" key="2">
    <source>
        <dbReference type="Pfam" id="PF12684"/>
    </source>
</evidence>
<dbReference type="Gene3D" id="3.90.320.10">
    <property type="match status" value="1"/>
</dbReference>